<accession>A0A1M7TNR8</accession>
<dbReference type="OrthoDB" id="9795766at2"/>
<evidence type="ECO:0000259" key="1">
    <source>
        <dbReference type="SMART" id="SM00966"/>
    </source>
</evidence>
<dbReference type="PANTHER" id="PTHR40516:SF1">
    <property type="entry name" value="ANTITOXIN CHPS-RELATED"/>
    <property type="match status" value="1"/>
</dbReference>
<feature type="domain" description="SpoVT-AbrB" evidence="1">
    <location>
        <begin position="7"/>
        <end position="52"/>
    </location>
</feature>
<evidence type="ECO:0000313" key="2">
    <source>
        <dbReference type="EMBL" id="SHN72316.1"/>
    </source>
</evidence>
<dbReference type="SMART" id="SM00966">
    <property type="entry name" value="SpoVT_AbrB"/>
    <property type="match status" value="1"/>
</dbReference>
<dbReference type="Proteomes" id="UP000186469">
    <property type="component" value="Unassembled WGS sequence"/>
</dbReference>
<dbReference type="Pfam" id="PF04014">
    <property type="entry name" value="MazE_antitoxin"/>
    <property type="match status" value="1"/>
</dbReference>
<name>A0A1M7TNR8_9BACT</name>
<dbReference type="GO" id="GO:0003677">
    <property type="term" value="F:DNA binding"/>
    <property type="evidence" value="ECO:0007669"/>
    <property type="project" value="InterPro"/>
</dbReference>
<dbReference type="PANTHER" id="PTHR40516">
    <property type="entry name" value="ANTITOXIN CHPS-RELATED"/>
    <property type="match status" value="1"/>
</dbReference>
<sequence length="83" mass="8969">MQQVHISKWGNSLGFRIPRGVADSLNFKVGDILELNPADGGLLIKKAEPAGKHYALADILDSFTPADAHAAIDFGKPQGEEIW</sequence>
<protein>
    <submittedName>
        <fullName evidence="2">Antitoxin MazE</fullName>
    </submittedName>
</protein>
<dbReference type="InterPro" id="IPR007159">
    <property type="entry name" value="SpoVT-AbrB_dom"/>
</dbReference>
<proteinExistence type="predicted"/>
<dbReference type="Gene3D" id="2.10.260.10">
    <property type="match status" value="1"/>
</dbReference>
<evidence type="ECO:0000313" key="3">
    <source>
        <dbReference type="Proteomes" id="UP000186469"/>
    </source>
</evidence>
<dbReference type="GO" id="GO:0097351">
    <property type="term" value="F:toxin sequestering activity"/>
    <property type="evidence" value="ECO:0007669"/>
    <property type="project" value="InterPro"/>
</dbReference>
<gene>
    <name evidence="2" type="ORF">SAMN02745728_02299</name>
</gene>
<reference evidence="2 3" key="1">
    <citation type="submission" date="2016-12" db="EMBL/GenBank/DDBJ databases">
        <authorList>
            <person name="Song W.-J."/>
            <person name="Kurnit D.M."/>
        </authorList>
    </citation>
    <scope>NUCLEOTIDE SEQUENCE [LARGE SCALE GENOMIC DNA]</scope>
    <source>
        <strain evidence="2 3">DSM 11393</strain>
    </source>
</reference>
<organism evidence="2 3">
    <name type="scientific">Desulfovibrio litoralis DSM 11393</name>
    <dbReference type="NCBI Taxonomy" id="1121455"/>
    <lineage>
        <taxon>Bacteria</taxon>
        <taxon>Pseudomonadati</taxon>
        <taxon>Thermodesulfobacteriota</taxon>
        <taxon>Desulfovibrionia</taxon>
        <taxon>Desulfovibrionales</taxon>
        <taxon>Desulfovibrionaceae</taxon>
        <taxon>Desulfovibrio</taxon>
    </lineage>
</organism>
<dbReference type="STRING" id="1121455.SAMN02745728_02299"/>
<dbReference type="InterPro" id="IPR037914">
    <property type="entry name" value="SpoVT-AbrB_sf"/>
</dbReference>
<dbReference type="SUPFAM" id="SSF89447">
    <property type="entry name" value="AbrB/MazE/MraZ-like"/>
    <property type="match status" value="1"/>
</dbReference>
<keyword evidence="3" id="KW-1185">Reference proteome</keyword>
<dbReference type="RefSeq" id="WP_072697968.1">
    <property type="nucleotide sequence ID" value="NZ_FRDI01000017.1"/>
</dbReference>
<dbReference type="EMBL" id="FRDI01000017">
    <property type="protein sequence ID" value="SHN72316.1"/>
    <property type="molecule type" value="Genomic_DNA"/>
</dbReference>
<dbReference type="InterPro" id="IPR039052">
    <property type="entry name" value="Antitox_PemI-like"/>
</dbReference>
<dbReference type="AlphaFoldDB" id="A0A1M7TNR8"/>